<reference evidence="2" key="1">
    <citation type="submission" date="2022-11" db="UniProtKB">
        <authorList>
            <consortium name="WormBaseParasite"/>
        </authorList>
    </citation>
    <scope>IDENTIFICATION</scope>
</reference>
<dbReference type="Proteomes" id="UP000887580">
    <property type="component" value="Unplaced"/>
</dbReference>
<name>A0AC35FFC1_9BILA</name>
<evidence type="ECO:0000313" key="1">
    <source>
        <dbReference type="Proteomes" id="UP000887580"/>
    </source>
</evidence>
<proteinExistence type="predicted"/>
<dbReference type="WBParaSite" id="PS1159_v2.g16885.t1">
    <property type="protein sequence ID" value="PS1159_v2.g16885.t1"/>
    <property type="gene ID" value="PS1159_v2.g16885"/>
</dbReference>
<protein>
    <submittedName>
        <fullName evidence="2">Glucuronosyltransferase</fullName>
    </submittedName>
</protein>
<sequence length="524" mass="59930">MIKIFVLFLLINFCFALNILIVSPAIGHSHVQFAGKIANVLIDGGHNVTILEISFDPDVTEVGTERAHTIRYYSESVDYSGFLNLSCKSSVFTPSRKAASDVPMVFEMYKKVCNALVNDNKFWEELNSTKWDIGMTEFVDNCPDGIFEVLKIGKVVMISAVTMFNPTYEAFGIPFIASFMPNMFLPFSDKMTWKQKLLNLYVNYKLNDMFTINSNAQTEMFRKKFDPNFENLLKLRQRKAAITFINTNQFLDVPTLITNKIKYVGGMEVKNAAPINQRLMKIIESSKGFVILSFGTFARSKSVPIQIRNAISMAFKNFPEHTFFWKFDVEDDEIPEFLQNSTNIYLEKWLPQHSMLNHPKCKGFISHAGYNSILEATLAAVPMILVPLFGDQPHNAAVVHQRGLGILLGRENLHEVGITLALKELLKEPQSIYHKNAIEFSQKMKEANKILSPEETVLKYTEYIYKYGNLPELNLASTEMTFVEFYMIDIFGIAFGILLIALIVAFYLLRFFVRKFFVSKKKTE</sequence>
<accession>A0AC35FFC1</accession>
<organism evidence="1 2">
    <name type="scientific">Panagrolaimus sp. PS1159</name>
    <dbReference type="NCBI Taxonomy" id="55785"/>
    <lineage>
        <taxon>Eukaryota</taxon>
        <taxon>Metazoa</taxon>
        <taxon>Ecdysozoa</taxon>
        <taxon>Nematoda</taxon>
        <taxon>Chromadorea</taxon>
        <taxon>Rhabditida</taxon>
        <taxon>Tylenchina</taxon>
        <taxon>Panagrolaimomorpha</taxon>
        <taxon>Panagrolaimoidea</taxon>
        <taxon>Panagrolaimidae</taxon>
        <taxon>Panagrolaimus</taxon>
    </lineage>
</organism>
<evidence type="ECO:0000313" key="2">
    <source>
        <dbReference type="WBParaSite" id="PS1159_v2.g16885.t1"/>
    </source>
</evidence>